<organism evidence="2 3">
    <name type="scientific">Pleurodeles waltl</name>
    <name type="common">Iberian ribbed newt</name>
    <dbReference type="NCBI Taxonomy" id="8319"/>
    <lineage>
        <taxon>Eukaryota</taxon>
        <taxon>Metazoa</taxon>
        <taxon>Chordata</taxon>
        <taxon>Craniata</taxon>
        <taxon>Vertebrata</taxon>
        <taxon>Euteleostomi</taxon>
        <taxon>Amphibia</taxon>
        <taxon>Batrachia</taxon>
        <taxon>Caudata</taxon>
        <taxon>Salamandroidea</taxon>
        <taxon>Salamandridae</taxon>
        <taxon>Pleurodelinae</taxon>
        <taxon>Pleurodeles</taxon>
    </lineage>
</organism>
<comment type="caution">
    <text evidence="2">The sequence shown here is derived from an EMBL/GenBank/DDBJ whole genome shotgun (WGS) entry which is preliminary data.</text>
</comment>
<protein>
    <submittedName>
        <fullName evidence="2">Uncharacterized protein</fullName>
    </submittedName>
</protein>
<gene>
    <name evidence="2" type="ORF">NDU88_003656</name>
</gene>
<evidence type="ECO:0000256" key="1">
    <source>
        <dbReference type="SAM" id="MobiDB-lite"/>
    </source>
</evidence>
<accession>A0AAV7W5Y1</accession>
<dbReference type="EMBL" id="JANPWB010000002">
    <property type="protein sequence ID" value="KAJ1208270.1"/>
    <property type="molecule type" value="Genomic_DNA"/>
</dbReference>
<reference evidence="2" key="1">
    <citation type="journal article" date="2022" name="bioRxiv">
        <title>Sequencing and chromosome-scale assembly of the giantPleurodeles waltlgenome.</title>
        <authorList>
            <person name="Brown T."/>
            <person name="Elewa A."/>
            <person name="Iarovenko S."/>
            <person name="Subramanian E."/>
            <person name="Araus A.J."/>
            <person name="Petzold A."/>
            <person name="Susuki M."/>
            <person name="Suzuki K.-i.T."/>
            <person name="Hayashi T."/>
            <person name="Toyoda A."/>
            <person name="Oliveira C."/>
            <person name="Osipova E."/>
            <person name="Leigh N.D."/>
            <person name="Simon A."/>
            <person name="Yun M.H."/>
        </authorList>
    </citation>
    <scope>NUCLEOTIDE SEQUENCE</scope>
    <source>
        <strain evidence="2">20211129_DDA</strain>
        <tissue evidence="2">Liver</tissue>
    </source>
</reference>
<keyword evidence="3" id="KW-1185">Reference proteome</keyword>
<proteinExistence type="predicted"/>
<evidence type="ECO:0000313" key="3">
    <source>
        <dbReference type="Proteomes" id="UP001066276"/>
    </source>
</evidence>
<sequence>MEVNAAVHRTRGHQRSWLAMLRSSQKVAHQVPDGLLAHSGTTRQQGGKAARQADGPQQGAVTFRARRPDPDKI</sequence>
<evidence type="ECO:0000313" key="2">
    <source>
        <dbReference type="EMBL" id="KAJ1208270.1"/>
    </source>
</evidence>
<feature type="region of interest" description="Disordered" evidence="1">
    <location>
        <begin position="34"/>
        <end position="73"/>
    </location>
</feature>
<name>A0AAV7W5Y1_PLEWA</name>
<dbReference type="AlphaFoldDB" id="A0AAV7W5Y1"/>
<dbReference type="Proteomes" id="UP001066276">
    <property type="component" value="Chromosome 1_2"/>
</dbReference>